<dbReference type="AlphaFoldDB" id="A0A8K0VVR0"/>
<dbReference type="OrthoDB" id="10379608at2759"/>
<dbReference type="Proteomes" id="UP000813461">
    <property type="component" value="Unassembled WGS sequence"/>
</dbReference>
<sequence>MHHEEEPTNDLHDQLAVWQPDFRVRAQTADTGGQETALTIVDPEDPRDALNDALKKEIAAEKEYSQAILNASILSDATNFPENEQTALISRQLDAISPGGIDAWVSRLKEARYQRLIAEMDLSSERNSRLVQREAQFEEKVRAFEATFINNQIQVDTMNIHSGPMHNVVNNYFAQSPQAFQTPDHPMIGQEPFKAPSGKAWAGSVPRQPTYRTMCKNGKACPLKRCKFTHLHQLTYYGMAHINSLPAFIGFDNCGRPENGGM</sequence>
<keyword evidence="2" id="KW-1185">Reference proteome</keyword>
<dbReference type="EMBL" id="JAGMVJ010000015">
    <property type="protein sequence ID" value="KAH7080834.1"/>
    <property type="molecule type" value="Genomic_DNA"/>
</dbReference>
<organism evidence="1 2">
    <name type="scientific">Paraphoma chrysanthemicola</name>
    <dbReference type="NCBI Taxonomy" id="798071"/>
    <lineage>
        <taxon>Eukaryota</taxon>
        <taxon>Fungi</taxon>
        <taxon>Dikarya</taxon>
        <taxon>Ascomycota</taxon>
        <taxon>Pezizomycotina</taxon>
        <taxon>Dothideomycetes</taxon>
        <taxon>Pleosporomycetidae</taxon>
        <taxon>Pleosporales</taxon>
        <taxon>Pleosporineae</taxon>
        <taxon>Phaeosphaeriaceae</taxon>
        <taxon>Paraphoma</taxon>
    </lineage>
</organism>
<evidence type="ECO:0000313" key="2">
    <source>
        <dbReference type="Proteomes" id="UP000813461"/>
    </source>
</evidence>
<protein>
    <submittedName>
        <fullName evidence="1">Uncharacterized protein</fullName>
    </submittedName>
</protein>
<proteinExistence type="predicted"/>
<gene>
    <name evidence="1" type="ORF">FB567DRAFT_551627</name>
</gene>
<reference evidence="1" key="1">
    <citation type="journal article" date="2021" name="Nat. Commun.">
        <title>Genetic determinants of endophytism in the Arabidopsis root mycobiome.</title>
        <authorList>
            <person name="Mesny F."/>
            <person name="Miyauchi S."/>
            <person name="Thiergart T."/>
            <person name="Pickel B."/>
            <person name="Atanasova L."/>
            <person name="Karlsson M."/>
            <person name="Huettel B."/>
            <person name="Barry K.W."/>
            <person name="Haridas S."/>
            <person name="Chen C."/>
            <person name="Bauer D."/>
            <person name="Andreopoulos W."/>
            <person name="Pangilinan J."/>
            <person name="LaButti K."/>
            <person name="Riley R."/>
            <person name="Lipzen A."/>
            <person name="Clum A."/>
            <person name="Drula E."/>
            <person name="Henrissat B."/>
            <person name="Kohler A."/>
            <person name="Grigoriev I.V."/>
            <person name="Martin F.M."/>
            <person name="Hacquard S."/>
        </authorList>
    </citation>
    <scope>NUCLEOTIDE SEQUENCE</scope>
    <source>
        <strain evidence="1">MPI-SDFR-AT-0120</strain>
    </source>
</reference>
<evidence type="ECO:0000313" key="1">
    <source>
        <dbReference type="EMBL" id="KAH7080834.1"/>
    </source>
</evidence>
<name>A0A8K0VVR0_9PLEO</name>
<comment type="caution">
    <text evidence="1">The sequence shown here is derived from an EMBL/GenBank/DDBJ whole genome shotgun (WGS) entry which is preliminary data.</text>
</comment>
<accession>A0A8K0VVR0</accession>